<evidence type="ECO:0000313" key="7">
    <source>
        <dbReference type="Proteomes" id="UP000183039"/>
    </source>
</evidence>
<sequence>MKKQLFTILTVSIGIGGVLCSTVAFADEIPNELQSNAIVKFLEDDSPSKPVDPVNPDPNKPVTPFDPTTPDNKPNAGTKGPLSIDFASSLDFGENKISTADAVYKVKPQKYMTEDKKEMVGPNYVQITDKRGTLSGWTLDVKQVTPLKNGDNILEGAQIRFTNADIVTNSAAQKPSSIKKDFILNGETGSQNVLIAKDGEGAGTFVYRFGSDEATAADSIQLFIPGQSVKHKGLYQTTLNWSLKSVPLAAF</sequence>
<dbReference type="AlphaFoldDB" id="A0A0S3KAM2"/>
<feature type="region of interest" description="Disordered" evidence="1">
    <location>
        <begin position="44"/>
        <end position="80"/>
    </location>
</feature>
<feature type="signal peptide" evidence="2">
    <location>
        <begin position="1"/>
        <end position="26"/>
    </location>
</feature>
<feature type="chain" id="PRO_5043680095" evidence="2">
    <location>
        <begin position="27"/>
        <end position="251"/>
    </location>
</feature>
<evidence type="ECO:0000259" key="3">
    <source>
        <dbReference type="Pfam" id="PF13731"/>
    </source>
</evidence>
<dbReference type="Pfam" id="PF13731">
    <property type="entry name" value="WxL"/>
    <property type="match status" value="1"/>
</dbReference>
<keyword evidence="6" id="KW-1185">Reference proteome</keyword>
<dbReference type="InterPro" id="IPR027994">
    <property type="entry name" value="WxL_dom"/>
</dbReference>
<dbReference type="RefSeq" id="WP_071878769.1">
    <property type="nucleotide sequence ID" value="NZ_JXLC01000025.1"/>
</dbReference>
<dbReference type="KEGG" id="ess:ATZ33_08265"/>
<dbReference type="Proteomes" id="UP000065511">
    <property type="component" value="Chromosome"/>
</dbReference>
<evidence type="ECO:0000313" key="6">
    <source>
        <dbReference type="Proteomes" id="UP000065511"/>
    </source>
</evidence>
<gene>
    <name evidence="4" type="ORF">ATZ33_08265</name>
    <name evidence="5" type="ORF">RV15_GL001778</name>
</gene>
<dbReference type="EMBL" id="JXLC01000025">
    <property type="protein sequence ID" value="OJG88593.1"/>
    <property type="molecule type" value="Genomic_DNA"/>
</dbReference>
<protein>
    <submittedName>
        <fullName evidence="5">Cell surface protein</fullName>
    </submittedName>
</protein>
<feature type="domain" description="WxL" evidence="3">
    <location>
        <begin position="32"/>
        <end position="247"/>
    </location>
</feature>
<proteinExistence type="predicted"/>
<evidence type="ECO:0000313" key="5">
    <source>
        <dbReference type="EMBL" id="OJG88593.1"/>
    </source>
</evidence>
<dbReference type="Proteomes" id="UP000183039">
    <property type="component" value="Unassembled WGS sequence"/>
</dbReference>
<dbReference type="EMBL" id="CP013614">
    <property type="protein sequence ID" value="ALS01360.1"/>
    <property type="molecule type" value="Genomic_DNA"/>
</dbReference>
<evidence type="ECO:0000256" key="2">
    <source>
        <dbReference type="SAM" id="SignalP"/>
    </source>
</evidence>
<evidence type="ECO:0000313" key="4">
    <source>
        <dbReference type="EMBL" id="ALS01360.1"/>
    </source>
</evidence>
<evidence type="ECO:0000256" key="1">
    <source>
        <dbReference type="SAM" id="MobiDB-lite"/>
    </source>
</evidence>
<reference evidence="5 7" key="1">
    <citation type="submission" date="2014-12" db="EMBL/GenBank/DDBJ databases">
        <title>Draft genome sequences of 29 type strains of Enterococci.</title>
        <authorList>
            <person name="Zhong Z."/>
            <person name="Sun Z."/>
            <person name="Liu W."/>
            <person name="Zhang W."/>
            <person name="Zhang H."/>
        </authorList>
    </citation>
    <scope>NUCLEOTIDE SEQUENCE [LARGE SCALE GENOMIC DNA]</scope>
    <source>
        <strain evidence="5 7">DSM 22801</strain>
    </source>
</reference>
<reference evidence="4 6" key="2">
    <citation type="submission" date="2015-12" db="EMBL/GenBank/DDBJ databases">
        <authorList>
            <person name="Lauer A."/>
            <person name="Humrighouse B."/>
            <person name="Loparev V."/>
            <person name="Shewmaker P.L."/>
            <person name="Whitney A.M."/>
            <person name="McLaughlin R.W."/>
        </authorList>
    </citation>
    <scope>NUCLEOTIDE SEQUENCE [LARGE SCALE GENOMIC DNA]</scope>
    <source>
        <strain evidence="4 6">LMG 23085</strain>
    </source>
</reference>
<organism evidence="5 7">
    <name type="scientific">Enterococcus silesiacus</name>
    <dbReference type="NCBI Taxonomy" id="332949"/>
    <lineage>
        <taxon>Bacteria</taxon>
        <taxon>Bacillati</taxon>
        <taxon>Bacillota</taxon>
        <taxon>Bacilli</taxon>
        <taxon>Lactobacillales</taxon>
        <taxon>Enterococcaceae</taxon>
        <taxon>Enterococcus</taxon>
    </lineage>
</organism>
<keyword evidence="2" id="KW-0732">Signal</keyword>
<accession>A0A0S3KAM2</accession>
<name>A0A0S3KAM2_9ENTE</name>